<sequence length="611" mass="68748">MEANSFDFAPKTATDKYSLTYRNIYRNFRRSSIDIDISNSCGASRSRKQTYLRDREILNKILSLAIQSLNREDCLDNLLLEIRQAIQTDRVLVYSFDRDWSGTIVAESVTAQFPNAIGCRIDDPCFREDYARQYSDGRIRAIANIYAADLTECHIKTLEQLAVKASLVVPITSDNGLLGLLIAHHCNAPRHWQIEEVELFRQLATIVSSILQHKISQQERQSAVEYAQRLKQMTQVVQQARSSSDLFNAVTTTMRQIFQADRVLVYRFVTDGSGIVVAESVAPGLPQTLNHPLDRFYGYESEIQQSDRQGVRAIANIHTAGLTIDRIDALEQFAVKAQLVAPIVSNGKLVGSLIAHQCTAPRTWQPTEIDLFKQIAVQIGLALDRVALLEYRATAAKQVQMRQQIALRLRRSLVQSDILTTVTDELKSALQTERVVVYRCDRDRGSTVIAESVTPGLPQALNHRLDDPFWRNDRTAYEQIGYARAVNNIYTAGLSDRCIHNLERFAVKSSLIAPILMQDELFGLLVAHQCFGFREWQQTEIDFYTQVAIDVGFALEQAQLHGKLAQIAQIAMHLDGCIPTTAQQPPTAKSSSPQTNCFNSEDKEHDATVAF</sequence>
<dbReference type="InterPro" id="IPR029016">
    <property type="entry name" value="GAF-like_dom_sf"/>
</dbReference>
<dbReference type="Proteomes" id="UP000282574">
    <property type="component" value="Unassembled WGS sequence"/>
</dbReference>
<protein>
    <recommendedName>
        <fullName evidence="1">Phytochrome chromophore attachment site domain-containing protein</fullName>
    </recommendedName>
</protein>
<name>A0AB37UMI2_9CYAN</name>
<evidence type="ECO:0000313" key="3">
    <source>
        <dbReference type="Proteomes" id="UP000282574"/>
    </source>
</evidence>
<dbReference type="AlphaFoldDB" id="A0AB37UMI2"/>
<evidence type="ECO:0000259" key="1">
    <source>
        <dbReference type="PROSITE" id="PS50046"/>
    </source>
</evidence>
<reference evidence="2 3" key="1">
    <citation type="journal article" date="2019" name="Genome Biol. Evol.">
        <title>Day and night: Metabolic profiles and evolutionary relationships of six axenic non-marine cyanobacteria.</title>
        <authorList>
            <person name="Will S.E."/>
            <person name="Henke P."/>
            <person name="Boedeker C."/>
            <person name="Huang S."/>
            <person name="Brinkmann H."/>
            <person name="Rohde M."/>
            <person name="Jarek M."/>
            <person name="Friedl T."/>
            <person name="Seufert S."/>
            <person name="Schumacher M."/>
            <person name="Overmann J."/>
            <person name="Neumann-Schaal M."/>
            <person name="Petersen J."/>
        </authorList>
    </citation>
    <scope>NUCLEOTIDE SEQUENCE [LARGE SCALE GENOMIC DNA]</scope>
    <source>
        <strain evidence="2 3">SAG 39.79</strain>
    </source>
</reference>
<comment type="caution">
    <text evidence="2">The sequence shown here is derived from an EMBL/GenBank/DDBJ whole genome shotgun (WGS) entry which is preliminary data.</text>
</comment>
<feature type="domain" description="Phytochrome chromophore attachment site" evidence="1">
    <location>
        <begin position="242"/>
        <end position="378"/>
    </location>
</feature>
<accession>A0AB37UMI2</accession>
<gene>
    <name evidence="2" type="ORF">DSM107010_20000</name>
</gene>
<dbReference type="InterPro" id="IPR016132">
    <property type="entry name" value="Phyto_chromo_attachment"/>
</dbReference>
<dbReference type="InterPro" id="IPR003018">
    <property type="entry name" value="GAF"/>
</dbReference>
<feature type="domain" description="Phytochrome chromophore attachment site" evidence="1">
    <location>
        <begin position="414"/>
        <end position="550"/>
    </location>
</feature>
<dbReference type="Gene3D" id="3.30.450.40">
    <property type="match status" value="3"/>
</dbReference>
<dbReference type="Pfam" id="PF01590">
    <property type="entry name" value="GAF"/>
    <property type="match status" value="3"/>
</dbReference>
<evidence type="ECO:0000313" key="2">
    <source>
        <dbReference type="EMBL" id="RUT12619.1"/>
    </source>
</evidence>
<dbReference type="EMBL" id="RSCK01000012">
    <property type="protein sequence ID" value="RUT12619.1"/>
    <property type="molecule type" value="Genomic_DNA"/>
</dbReference>
<organism evidence="2 3">
    <name type="scientific">Chroococcidiopsis cubana SAG 39.79</name>
    <dbReference type="NCBI Taxonomy" id="388085"/>
    <lineage>
        <taxon>Bacteria</taxon>
        <taxon>Bacillati</taxon>
        <taxon>Cyanobacteriota</taxon>
        <taxon>Cyanophyceae</taxon>
        <taxon>Chroococcidiopsidales</taxon>
        <taxon>Chroococcidiopsidaceae</taxon>
        <taxon>Chroococcidiopsis</taxon>
    </lineage>
</organism>
<keyword evidence="3" id="KW-1185">Reference proteome</keyword>
<proteinExistence type="predicted"/>
<dbReference type="SUPFAM" id="SSF55781">
    <property type="entry name" value="GAF domain-like"/>
    <property type="match status" value="3"/>
</dbReference>
<dbReference type="PROSITE" id="PS50046">
    <property type="entry name" value="PHYTOCHROME_2"/>
    <property type="match status" value="3"/>
</dbReference>
<dbReference type="SMART" id="SM00065">
    <property type="entry name" value="GAF"/>
    <property type="match status" value="3"/>
</dbReference>
<feature type="domain" description="Phytochrome chromophore attachment site" evidence="1">
    <location>
        <begin position="70"/>
        <end position="206"/>
    </location>
</feature>